<dbReference type="AlphaFoldDB" id="A0A6V8QTK8"/>
<evidence type="ECO:0000256" key="1">
    <source>
        <dbReference type="SAM" id="MobiDB-lite"/>
    </source>
</evidence>
<feature type="compositionally biased region" description="Polar residues" evidence="1">
    <location>
        <begin position="41"/>
        <end position="62"/>
    </location>
</feature>
<accession>A0A6V8QTK8</accession>
<sequence>MPSHLSPESRLTEEQDNLRVLNRSPHPYHHQSSELPHLSEQPISRAQRTASSRLASDANQPSPSVPPTFSKESTPASDSGTDADDEHFLKGLPPPKLRPHKGLRGKNEVISGTSTPVLSPAVLQEPTAGRKVSLGGKKSEDKAIVPDTIRRRKILVQRALEAGIIVTLARMIQANKLLSPILDTWRKGI</sequence>
<dbReference type="EMBL" id="BLZH01000005">
    <property type="protein sequence ID" value="GFP55412.1"/>
    <property type="molecule type" value="Genomic_DNA"/>
</dbReference>
<organism evidence="2 3">
    <name type="scientific">Trichoderma asperellum</name>
    <name type="common">Filamentous fungus</name>
    <dbReference type="NCBI Taxonomy" id="101201"/>
    <lineage>
        <taxon>Eukaryota</taxon>
        <taxon>Fungi</taxon>
        <taxon>Dikarya</taxon>
        <taxon>Ascomycota</taxon>
        <taxon>Pezizomycotina</taxon>
        <taxon>Sordariomycetes</taxon>
        <taxon>Hypocreomycetidae</taxon>
        <taxon>Hypocreales</taxon>
        <taxon>Hypocreaceae</taxon>
        <taxon>Trichoderma</taxon>
    </lineage>
</organism>
<evidence type="ECO:0000313" key="2">
    <source>
        <dbReference type="EMBL" id="GFP55412.1"/>
    </source>
</evidence>
<comment type="caution">
    <text evidence="2">The sequence shown here is derived from an EMBL/GenBank/DDBJ whole genome shotgun (WGS) entry which is preliminary data.</text>
</comment>
<feature type="region of interest" description="Disordered" evidence="1">
    <location>
        <begin position="1"/>
        <end position="113"/>
    </location>
</feature>
<evidence type="ECO:0000313" key="3">
    <source>
        <dbReference type="Proteomes" id="UP000517252"/>
    </source>
</evidence>
<gene>
    <name evidence="2" type="ORF">TASIC1_0005027000</name>
</gene>
<dbReference type="Proteomes" id="UP000517252">
    <property type="component" value="Unassembled WGS sequence"/>
</dbReference>
<name>A0A6V8QTK8_TRIAP</name>
<protein>
    <submittedName>
        <fullName evidence="2">Uncharacterized protein</fullName>
    </submittedName>
</protein>
<proteinExistence type="predicted"/>
<reference evidence="2 3" key="1">
    <citation type="submission" date="2020-07" db="EMBL/GenBank/DDBJ databases">
        <title>Trichoderma asperellum IC-1 whole genome shotgun sequence.</title>
        <authorList>
            <person name="Kanamasa S."/>
            <person name="Takahashi H."/>
        </authorList>
    </citation>
    <scope>NUCLEOTIDE SEQUENCE [LARGE SCALE GENOMIC DNA]</scope>
    <source>
        <strain evidence="2 3">IC-1</strain>
    </source>
</reference>
<dbReference type="OrthoDB" id="377083at2759"/>
<feature type="compositionally biased region" description="Polar residues" evidence="1">
    <location>
        <begin position="70"/>
        <end position="80"/>
    </location>
</feature>